<dbReference type="InterPro" id="IPR054464">
    <property type="entry name" value="ULD_fung"/>
</dbReference>
<feature type="domain" description="Ubiquitin-like" evidence="1">
    <location>
        <begin position="7"/>
        <end position="77"/>
    </location>
</feature>
<evidence type="ECO:0000259" key="1">
    <source>
        <dbReference type="Pfam" id="PF22893"/>
    </source>
</evidence>
<sequence length="77" mass="8771">MAADAPKPPIKFKDAVGRKFSFPWHLCKTWKGIEELIKQAFLHVDVLGPHVWEGHYDLVGPNGEIILPQVWETLVQP</sequence>
<name>A0A6A6SNE1_9PLEO</name>
<dbReference type="Pfam" id="PF22893">
    <property type="entry name" value="ULD_2"/>
    <property type="match status" value="1"/>
</dbReference>
<dbReference type="EMBL" id="MU004536">
    <property type="protein sequence ID" value="KAF2648477.1"/>
    <property type="molecule type" value="Genomic_DNA"/>
</dbReference>
<organism evidence="2 3">
    <name type="scientific">Lophiostoma macrostomum CBS 122681</name>
    <dbReference type="NCBI Taxonomy" id="1314788"/>
    <lineage>
        <taxon>Eukaryota</taxon>
        <taxon>Fungi</taxon>
        <taxon>Dikarya</taxon>
        <taxon>Ascomycota</taxon>
        <taxon>Pezizomycotina</taxon>
        <taxon>Dothideomycetes</taxon>
        <taxon>Pleosporomycetidae</taxon>
        <taxon>Pleosporales</taxon>
        <taxon>Lophiostomataceae</taxon>
        <taxon>Lophiostoma</taxon>
    </lineage>
</organism>
<gene>
    <name evidence="2" type="ORF">K491DRAFT_612686</name>
</gene>
<evidence type="ECO:0000313" key="3">
    <source>
        <dbReference type="Proteomes" id="UP000799324"/>
    </source>
</evidence>
<keyword evidence="3" id="KW-1185">Reference proteome</keyword>
<dbReference type="Proteomes" id="UP000799324">
    <property type="component" value="Unassembled WGS sequence"/>
</dbReference>
<accession>A0A6A6SNE1</accession>
<dbReference type="AlphaFoldDB" id="A0A6A6SNE1"/>
<evidence type="ECO:0000313" key="2">
    <source>
        <dbReference type="EMBL" id="KAF2648477.1"/>
    </source>
</evidence>
<feature type="non-terminal residue" evidence="2">
    <location>
        <position position="77"/>
    </location>
</feature>
<dbReference type="OrthoDB" id="3045089at2759"/>
<reference evidence="2" key="1">
    <citation type="journal article" date="2020" name="Stud. Mycol.">
        <title>101 Dothideomycetes genomes: a test case for predicting lifestyles and emergence of pathogens.</title>
        <authorList>
            <person name="Haridas S."/>
            <person name="Albert R."/>
            <person name="Binder M."/>
            <person name="Bloem J."/>
            <person name="Labutti K."/>
            <person name="Salamov A."/>
            <person name="Andreopoulos B."/>
            <person name="Baker S."/>
            <person name="Barry K."/>
            <person name="Bills G."/>
            <person name="Bluhm B."/>
            <person name="Cannon C."/>
            <person name="Castanera R."/>
            <person name="Culley D."/>
            <person name="Daum C."/>
            <person name="Ezra D."/>
            <person name="Gonzalez J."/>
            <person name="Henrissat B."/>
            <person name="Kuo A."/>
            <person name="Liang C."/>
            <person name="Lipzen A."/>
            <person name="Lutzoni F."/>
            <person name="Magnuson J."/>
            <person name="Mondo S."/>
            <person name="Nolan M."/>
            <person name="Ohm R."/>
            <person name="Pangilinan J."/>
            <person name="Park H.-J."/>
            <person name="Ramirez L."/>
            <person name="Alfaro M."/>
            <person name="Sun H."/>
            <person name="Tritt A."/>
            <person name="Yoshinaga Y."/>
            <person name="Zwiers L.-H."/>
            <person name="Turgeon B."/>
            <person name="Goodwin S."/>
            <person name="Spatafora J."/>
            <person name="Crous P."/>
            <person name="Grigoriev I."/>
        </authorList>
    </citation>
    <scope>NUCLEOTIDE SEQUENCE</scope>
    <source>
        <strain evidence="2">CBS 122681</strain>
    </source>
</reference>
<protein>
    <recommendedName>
        <fullName evidence="1">Ubiquitin-like domain-containing protein</fullName>
    </recommendedName>
</protein>
<proteinExistence type="predicted"/>